<evidence type="ECO:0000313" key="12">
    <source>
        <dbReference type="Proteomes" id="UP000297918"/>
    </source>
</evidence>
<reference evidence="11 12" key="2">
    <citation type="journal article" date="2019" name="PLoS Negl. Trop. Dis.">
        <title>Revisiting the worldwide diversity of Leptospira species in the environment.</title>
        <authorList>
            <person name="Vincent A.T."/>
            <person name="Schiettekatte O."/>
            <person name="Bourhy P."/>
            <person name="Veyrier F.J."/>
            <person name="Picardeau M."/>
        </authorList>
    </citation>
    <scope>NUCLEOTIDE SEQUENCE [LARGE SCALE GENOMIC DNA]</scope>
    <source>
        <strain evidence="9 11">201800280</strain>
        <strain evidence="12">201800281</strain>
    </source>
</reference>
<comment type="caution">
    <text evidence="9">The sequence shown here is derived from an EMBL/GenBank/DDBJ whole genome shotgun (WGS) entry which is preliminary data.</text>
</comment>
<dbReference type="GO" id="GO:0015940">
    <property type="term" value="P:pantothenate biosynthetic process"/>
    <property type="evidence" value="ECO:0007669"/>
    <property type="project" value="UniProtKB-UniRule"/>
</dbReference>
<dbReference type="GO" id="GO:0004592">
    <property type="term" value="F:pantoate-beta-alanine ligase activity"/>
    <property type="evidence" value="ECO:0007669"/>
    <property type="project" value="UniProtKB-UniRule"/>
</dbReference>
<comment type="miscellaneous">
    <text evidence="8">The reaction proceeds by a bi uni uni bi ping pong mechanism.</text>
</comment>
<evidence type="ECO:0000256" key="3">
    <source>
        <dbReference type="ARBA" id="ARBA00022598"/>
    </source>
</evidence>
<comment type="similarity">
    <text evidence="2 8">Belongs to the pantothenate synthetase family.</text>
</comment>
<evidence type="ECO:0000256" key="4">
    <source>
        <dbReference type="ARBA" id="ARBA00022655"/>
    </source>
</evidence>
<feature type="binding site" evidence="8">
    <location>
        <position position="154"/>
    </location>
    <ligand>
        <name>(R)-pantoate</name>
        <dbReference type="ChEBI" id="CHEBI:15980"/>
    </ligand>
</feature>
<dbReference type="Proteomes" id="UP000297918">
    <property type="component" value="Unassembled WGS sequence"/>
</dbReference>
<evidence type="ECO:0000256" key="1">
    <source>
        <dbReference type="ARBA" id="ARBA00004990"/>
    </source>
</evidence>
<keyword evidence="12" id="KW-1185">Reference proteome</keyword>
<dbReference type="EMBL" id="RQFL01000026">
    <property type="protein sequence ID" value="TGK89823.1"/>
    <property type="molecule type" value="Genomic_DNA"/>
</dbReference>
<dbReference type="RefSeq" id="WP_135748186.1">
    <property type="nucleotide sequence ID" value="NZ_RQFL01000026.1"/>
</dbReference>
<dbReference type="Gene3D" id="3.40.50.620">
    <property type="entry name" value="HUPs"/>
    <property type="match status" value="1"/>
</dbReference>
<dbReference type="GO" id="GO:0005829">
    <property type="term" value="C:cytosol"/>
    <property type="evidence" value="ECO:0007669"/>
    <property type="project" value="TreeGrafter"/>
</dbReference>
<feature type="binding site" evidence="8">
    <location>
        <begin position="185"/>
        <end position="188"/>
    </location>
    <ligand>
        <name>ATP</name>
        <dbReference type="ChEBI" id="CHEBI:30616"/>
    </ligand>
</feature>
<evidence type="ECO:0000313" key="11">
    <source>
        <dbReference type="Proteomes" id="UP000297394"/>
    </source>
</evidence>
<name>A0A4R9IK53_9LEPT</name>
<dbReference type="Pfam" id="PF02569">
    <property type="entry name" value="Pantoate_ligase"/>
    <property type="match status" value="1"/>
</dbReference>
<protein>
    <recommendedName>
        <fullName evidence="8">Pantothenate synthetase</fullName>
        <shortName evidence="8">PS</shortName>
        <ecNumber evidence="8">6.3.2.1</ecNumber>
    </recommendedName>
    <alternativeName>
        <fullName evidence="8">Pantoate--beta-alanine ligase</fullName>
    </alternativeName>
    <alternativeName>
        <fullName evidence="8">Pantoate-activating enzyme</fullName>
    </alternativeName>
</protein>
<feature type="binding site" evidence="8">
    <location>
        <position position="61"/>
    </location>
    <ligand>
        <name>(R)-pantoate</name>
        <dbReference type="ChEBI" id="CHEBI:15980"/>
    </ligand>
</feature>
<dbReference type="PANTHER" id="PTHR21299">
    <property type="entry name" value="CYTIDYLATE KINASE/PANTOATE-BETA-ALANINE LIGASE"/>
    <property type="match status" value="1"/>
</dbReference>
<dbReference type="Proteomes" id="UP000297394">
    <property type="component" value="Unassembled WGS sequence"/>
</dbReference>
<dbReference type="SUPFAM" id="SSF52374">
    <property type="entry name" value="Nucleotidylyl transferase"/>
    <property type="match status" value="1"/>
</dbReference>
<dbReference type="NCBIfam" id="TIGR00125">
    <property type="entry name" value="cyt_tran_rel"/>
    <property type="match status" value="1"/>
</dbReference>
<reference evidence="10" key="1">
    <citation type="submission" date="2018-10" db="EMBL/GenBank/DDBJ databases">
        <authorList>
            <person name="Vincent A.T."/>
            <person name="Schiettekatte O."/>
            <person name="Bourhy P."/>
            <person name="Veyrier F.J."/>
            <person name="Picardeau M."/>
        </authorList>
    </citation>
    <scope>NUCLEOTIDE SEQUENCE</scope>
    <source>
        <strain evidence="10">201800281</strain>
    </source>
</reference>
<dbReference type="InterPro" id="IPR014729">
    <property type="entry name" value="Rossmann-like_a/b/a_fold"/>
</dbReference>
<evidence type="ECO:0000313" key="9">
    <source>
        <dbReference type="EMBL" id="TGK79613.1"/>
    </source>
</evidence>
<dbReference type="GO" id="GO:0005524">
    <property type="term" value="F:ATP binding"/>
    <property type="evidence" value="ECO:0007669"/>
    <property type="project" value="UniProtKB-KW"/>
</dbReference>
<dbReference type="NCBIfam" id="TIGR00018">
    <property type="entry name" value="panC"/>
    <property type="match status" value="1"/>
</dbReference>
<feature type="active site" description="Proton donor" evidence="8">
    <location>
        <position position="37"/>
    </location>
</feature>
<proteinExistence type="inferred from homology"/>
<keyword evidence="3 8" id="KW-0436">Ligase</keyword>
<evidence type="ECO:0000256" key="8">
    <source>
        <dbReference type="HAMAP-Rule" id="MF_00158"/>
    </source>
</evidence>
<accession>A0A4R9IK53</accession>
<comment type="subcellular location">
    <subcellularLocation>
        <location evidence="8">Cytoplasm</location>
    </subcellularLocation>
</comment>
<feature type="binding site" evidence="8">
    <location>
        <begin position="148"/>
        <end position="151"/>
    </location>
    <ligand>
        <name>ATP</name>
        <dbReference type="ChEBI" id="CHEBI:30616"/>
    </ligand>
</feature>
<comment type="subunit">
    <text evidence="8">Homodimer.</text>
</comment>
<keyword evidence="5 8" id="KW-0547">Nucleotide-binding</keyword>
<dbReference type="InterPro" id="IPR042176">
    <property type="entry name" value="Pantoate_ligase_C"/>
</dbReference>
<dbReference type="HAMAP" id="MF_00158">
    <property type="entry name" value="PanC"/>
    <property type="match status" value="1"/>
</dbReference>
<dbReference type="OrthoDB" id="9773087at2"/>
<comment type="catalytic activity">
    <reaction evidence="7 8">
        <text>(R)-pantoate + beta-alanine + ATP = (R)-pantothenate + AMP + diphosphate + H(+)</text>
        <dbReference type="Rhea" id="RHEA:10912"/>
        <dbReference type="ChEBI" id="CHEBI:15378"/>
        <dbReference type="ChEBI" id="CHEBI:15980"/>
        <dbReference type="ChEBI" id="CHEBI:29032"/>
        <dbReference type="ChEBI" id="CHEBI:30616"/>
        <dbReference type="ChEBI" id="CHEBI:33019"/>
        <dbReference type="ChEBI" id="CHEBI:57966"/>
        <dbReference type="ChEBI" id="CHEBI:456215"/>
        <dbReference type="EC" id="6.3.2.1"/>
    </reaction>
</comment>
<comment type="function">
    <text evidence="8">Catalyzes the condensation of pantoate with beta-alanine in an ATP-dependent reaction via a pantoyl-adenylate intermediate.</text>
</comment>
<keyword evidence="6 8" id="KW-0067">ATP-binding</keyword>
<organism evidence="9 11">
    <name type="scientific">Leptospira bourretii</name>
    <dbReference type="NCBI Taxonomy" id="2484962"/>
    <lineage>
        <taxon>Bacteria</taxon>
        <taxon>Pseudomonadati</taxon>
        <taxon>Spirochaetota</taxon>
        <taxon>Spirochaetia</taxon>
        <taxon>Leptospirales</taxon>
        <taxon>Leptospiraceae</taxon>
        <taxon>Leptospira</taxon>
    </lineage>
</organism>
<feature type="binding site" evidence="8">
    <location>
        <position position="61"/>
    </location>
    <ligand>
        <name>beta-alanine</name>
        <dbReference type="ChEBI" id="CHEBI:57966"/>
    </ligand>
</feature>
<dbReference type="PANTHER" id="PTHR21299:SF1">
    <property type="entry name" value="PANTOATE--BETA-ALANINE LIGASE"/>
    <property type="match status" value="1"/>
</dbReference>
<keyword evidence="4 8" id="KW-0566">Pantothenate biosynthesis</keyword>
<evidence type="ECO:0000313" key="10">
    <source>
        <dbReference type="EMBL" id="TGK89823.1"/>
    </source>
</evidence>
<feature type="binding site" evidence="8">
    <location>
        <begin position="30"/>
        <end position="37"/>
    </location>
    <ligand>
        <name>ATP</name>
        <dbReference type="ChEBI" id="CHEBI:30616"/>
    </ligand>
</feature>
<evidence type="ECO:0000256" key="6">
    <source>
        <dbReference type="ARBA" id="ARBA00022840"/>
    </source>
</evidence>
<dbReference type="Gene3D" id="3.30.1300.10">
    <property type="entry name" value="Pantoate-beta-alanine ligase, C-terminal domain"/>
    <property type="match status" value="1"/>
</dbReference>
<dbReference type="CDD" id="cd00560">
    <property type="entry name" value="PanC"/>
    <property type="match status" value="1"/>
</dbReference>
<dbReference type="UniPathway" id="UPA00028">
    <property type="reaction ID" value="UER00005"/>
</dbReference>
<dbReference type="EC" id="6.3.2.1" evidence="8"/>
<evidence type="ECO:0000256" key="2">
    <source>
        <dbReference type="ARBA" id="ARBA00009256"/>
    </source>
</evidence>
<dbReference type="EMBL" id="RQFM01000027">
    <property type="protein sequence ID" value="TGK79613.1"/>
    <property type="molecule type" value="Genomic_DNA"/>
</dbReference>
<sequence length="286" mass="32390">MIVISNIPELKKQIGIWKREGSSIGFCPTMGSLHSGHMDLVETSKKKTDKTIVSIFVNPTQFNDPKDFENYPVNTKTDLKLCEERGVDLVFLPEVKTIYPDTKTPIQMSIPTLQKHLCGRTRPGHFEGVLQIVSKLFHLIEPTTVFFGLKDYQQFRVISAMVENLNFPLEVVGVPTRREPDGLAMSSRNVRLNPKDRETASLIPRMFALAEKTVFGGERNLPLWKEILRDFLLTGSSVRIDYLEVVDPIDLQPIEKMEGEVLLALAVFVGDVRLIDNQIIKIPNET</sequence>
<comment type="pathway">
    <text evidence="1 8">Cofactor biosynthesis; (R)-pantothenate biosynthesis; (R)-pantothenate from (R)-pantoate and beta-alanine: step 1/1.</text>
</comment>
<keyword evidence="8" id="KW-0963">Cytoplasm</keyword>
<gene>
    <name evidence="8" type="primary">panC</name>
    <name evidence="9" type="ORF">EHQ23_18650</name>
    <name evidence="10" type="ORF">EHQ26_15500</name>
</gene>
<evidence type="ECO:0000256" key="7">
    <source>
        <dbReference type="ARBA" id="ARBA00048258"/>
    </source>
</evidence>
<dbReference type="AlphaFoldDB" id="A0A4R9IK53"/>
<dbReference type="InterPro" id="IPR003721">
    <property type="entry name" value="Pantoate_ligase"/>
</dbReference>
<dbReference type="InterPro" id="IPR004821">
    <property type="entry name" value="Cyt_trans-like"/>
</dbReference>
<evidence type="ECO:0000256" key="5">
    <source>
        <dbReference type="ARBA" id="ARBA00022741"/>
    </source>
</evidence>
<comment type="caution">
    <text evidence="8">Lacks conserved residue(s) required for the propagation of feature annotation.</text>
</comment>